<reference evidence="2" key="2">
    <citation type="submission" date="2015-08" db="UniProtKB">
        <authorList>
            <consortium name="WormBaseParasite"/>
        </authorList>
    </citation>
    <scope>IDENTIFICATION</scope>
</reference>
<evidence type="ECO:0000313" key="1">
    <source>
        <dbReference type="Proteomes" id="UP000035680"/>
    </source>
</evidence>
<reference evidence="1" key="1">
    <citation type="submission" date="2014-07" db="EMBL/GenBank/DDBJ databases">
        <authorList>
            <person name="Martin A.A"/>
            <person name="De Silva N."/>
        </authorList>
    </citation>
    <scope>NUCLEOTIDE SEQUENCE</scope>
</reference>
<sequence>MEKAKTLDIFDLEGGSLEKSNRFSYIEYEIDDAENNLPDSQVSTTSFVTQISSNKNNYSYSTSTPMSLEKLNNSEDINILKRKNTNETTCTTPFKKGKTFSTSNTNETTCADSESTHKDLKRLITWSFIQQKLRKLTYQ</sequence>
<name>A0A0K0F292_STRVS</name>
<accession>A0A0K0F292</accession>
<protein>
    <submittedName>
        <fullName evidence="2">Uncharacterized protein</fullName>
    </submittedName>
</protein>
<evidence type="ECO:0000313" key="2">
    <source>
        <dbReference type="WBParaSite" id="SVE_0291900.1"/>
    </source>
</evidence>
<dbReference type="Proteomes" id="UP000035680">
    <property type="component" value="Unassembled WGS sequence"/>
</dbReference>
<dbReference type="WBParaSite" id="SVE_0291900.1">
    <property type="protein sequence ID" value="SVE_0291900.1"/>
    <property type="gene ID" value="SVE_0291900"/>
</dbReference>
<keyword evidence="1" id="KW-1185">Reference proteome</keyword>
<dbReference type="AlphaFoldDB" id="A0A0K0F292"/>
<organism evidence="1 2">
    <name type="scientific">Strongyloides venezuelensis</name>
    <name type="common">Threadworm</name>
    <dbReference type="NCBI Taxonomy" id="75913"/>
    <lineage>
        <taxon>Eukaryota</taxon>
        <taxon>Metazoa</taxon>
        <taxon>Ecdysozoa</taxon>
        <taxon>Nematoda</taxon>
        <taxon>Chromadorea</taxon>
        <taxon>Rhabditida</taxon>
        <taxon>Tylenchina</taxon>
        <taxon>Panagrolaimomorpha</taxon>
        <taxon>Strongyloidoidea</taxon>
        <taxon>Strongyloididae</taxon>
        <taxon>Strongyloides</taxon>
    </lineage>
</organism>
<proteinExistence type="predicted"/>